<dbReference type="InterPro" id="IPR023772">
    <property type="entry name" value="DNA-bd_HTH_TetR-type_CS"/>
</dbReference>
<dbReference type="EMBL" id="VWLE01000570">
    <property type="protein sequence ID" value="KAA3937988.1"/>
    <property type="molecule type" value="Genomic_DNA"/>
</dbReference>
<dbReference type="PROSITE" id="PS50977">
    <property type="entry name" value="HTH_TETR_2"/>
    <property type="match status" value="1"/>
</dbReference>
<evidence type="ECO:0000313" key="23">
    <source>
        <dbReference type="Proteomes" id="UP000365824"/>
    </source>
</evidence>
<dbReference type="PANTHER" id="PTHR43479:SF11">
    <property type="entry name" value="ACREF_ENVCD OPERON REPRESSOR-RELATED"/>
    <property type="match status" value="1"/>
</dbReference>
<dbReference type="EMBL" id="FMYE01000062">
    <property type="protein sequence ID" value="SDB79146.1"/>
    <property type="molecule type" value="Genomic_DNA"/>
</dbReference>
<gene>
    <name evidence="15" type="ORF">DW206_02770</name>
    <name evidence="14" type="ORF">DWX70_02325</name>
    <name evidence="10" type="ORF">F3B53_21920</name>
    <name evidence="7" type="ORF">F3B85_15230</name>
    <name evidence="8" type="ORF">F3B90_14575</name>
    <name evidence="9" type="ORF">F3B98_22290</name>
    <name evidence="6" type="ORF">F3D66_11925</name>
    <name evidence="5" type="ORF">F3D71_25400</name>
    <name evidence="4" type="ORF">F3F25_17355</name>
    <name evidence="11" type="ORF">PO240_12920</name>
    <name evidence="12" type="ORF">PO382_12575</name>
    <name evidence="13" type="ORF">PQ628_05920</name>
    <name evidence="16" type="ORF">SAMN05192581_106227</name>
    <name evidence="17" type="ORF">SAMN05192582_103535</name>
</gene>
<dbReference type="EMBL" id="JAQNZF010000014">
    <property type="protein sequence ID" value="MDC2743057.1"/>
    <property type="molecule type" value="Genomic_DNA"/>
</dbReference>
<dbReference type="Proteomes" id="UP000478493">
    <property type="component" value="Unassembled WGS sequence"/>
</dbReference>
<dbReference type="EMBL" id="FNDO01000035">
    <property type="protein sequence ID" value="SDI27805.1"/>
    <property type="molecule type" value="Genomic_DNA"/>
</dbReference>
<feature type="DNA-binding region" description="H-T-H motif" evidence="2">
    <location>
        <begin position="30"/>
        <end position="49"/>
    </location>
</feature>
<evidence type="ECO:0000313" key="25">
    <source>
        <dbReference type="Proteomes" id="UP000424805"/>
    </source>
</evidence>
<dbReference type="SUPFAM" id="SSF48498">
    <property type="entry name" value="Tetracyclin repressor-like, C-terminal domain"/>
    <property type="match status" value="1"/>
</dbReference>
<dbReference type="PROSITE" id="PS01081">
    <property type="entry name" value="HTH_TETR_1"/>
    <property type="match status" value="1"/>
</dbReference>
<dbReference type="Proteomes" id="UP001214017">
    <property type="component" value="Unassembled WGS sequence"/>
</dbReference>
<sequence length="206" mass="23682">MATTEHSDLEQQIIKTAQQLFIEKGFVETSMSDIAATVGINRPTLHYYFRTKDKMFKAVFGSIVMSLMPKIQDIVKQDIPFMERLSMILDEYIELFTSNPCLPRFICGEIQRDVNHLLATAKELQFGDALSQVKDSILTAMEDGKLKKVPIHIVFLTVYSLLSYPFLAKNLIVSLFLEDEAAFADFLQEWKQNIINQLQNLLCYEE</sequence>
<dbReference type="Proteomes" id="UP000181870">
    <property type="component" value="Unassembled WGS sequence"/>
</dbReference>
<accession>A0A139KMI1</accession>
<dbReference type="Proteomes" id="UP000266492">
    <property type="component" value="Unassembled WGS sequence"/>
</dbReference>
<evidence type="ECO:0000313" key="15">
    <source>
        <dbReference type="EMBL" id="RHH52053.1"/>
    </source>
</evidence>
<dbReference type="EMBL" id="VWFC01000036">
    <property type="protein sequence ID" value="KAB1321416.1"/>
    <property type="molecule type" value="Genomic_DNA"/>
</dbReference>
<evidence type="ECO:0000313" key="11">
    <source>
        <dbReference type="EMBL" id="MDC2408775.1"/>
    </source>
</evidence>
<evidence type="ECO:0000313" key="17">
    <source>
        <dbReference type="EMBL" id="SDI27805.1"/>
    </source>
</evidence>
<evidence type="ECO:0000313" key="14">
    <source>
        <dbReference type="EMBL" id="RGS88371.1"/>
    </source>
</evidence>
<reference evidence="22 23" key="3">
    <citation type="journal article" date="2019" name="Nat. Med.">
        <title>A library of human gut bacterial isolates paired with longitudinal multiomics data enables mechanistic microbiome research.</title>
        <authorList>
            <person name="Poyet M."/>
            <person name="Groussin M."/>
            <person name="Gibbons S.M."/>
            <person name="Avila-Pacheco J."/>
            <person name="Jiang X."/>
            <person name="Kearney S.M."/>
            <person name="Perrotta A.R."/>
            <person name="Berdy B."/>
            <person name="Zhao S."/>
            <person name="Lieberman T.D."/>
            <person name="Swanson P.K."/>
            <person name="Smith M."/>
            <person name="Roesemann S."/>
            <person name="Alexander J.E."/>
            <person name="Rich S.A."/>
            <person name="Livny J."/>
            <person name="Vlamakis H."/>
            <person name="Clish C."/>
            <person name="Bullock K."/>
            <person name="Deik A."/>
            <person name="Scott J."/>
            <person name="Pierce K.A."/>
            <person name="Xavier R.J."/>
            <person name="Alm E.J."/>
        </authorList>
    </citation>
    <scope>NUCLEOTIDE SEQUENCE [LARGE SCALE GENOMIC DNA]</scope>
    <source>
        <strain evidence="6 27">BIOML-A134</strain>
        <strain evidence="9 26">BIOML-A14</strain>
        <strain evidence="8 25">BIOML-A15</strain>
        <strain evidence="4 23">BIOML-A160</strain>
        <strain evidence="5 22">BIOML-A163</strain>
        <strain evidence="10 24">BIOML-A2</strain>
        <strain evidence="7 28">BIOML-A41</strain>
    </source>
</reference>
<evidence type="ECO:0000313" key="21">
    <source>
        <dbReference type="Proteomes" id="UP000283329"/>
    </source>
</evidence>
<dbReference type="AlphaFoldDB" id="A0A139KMI1"/>
<evidence type="ECO:0000313" key="13">
    <source>
        <dbReference type="EMBL" id="MDC7957740.1"/>
    </source>
</evidence>
<evidence type="ECO:0000313" key="6">
    <source>
        <dbReference type="EMBL" id="KAA4098106.1"/>
    </source>
</evidence>
<keyword evidence="1 2" id="KW-0238">DNA-binding</keyword>
<reference evidence="11" key="4">
    <citation type="submission" date="2022-10" db="EMBL/GenBank/DDBJ databases">
        <title>Human gut microbiome strain richness.</title>
        <authorList>
            <person name="Chen-Liaw A."/>
        </authorList>
    </citation>
    <scope>NUCLEOTIDE SEQUENCE</scope>
    <source>
        <strain evidence="12">BSD2780120875st1_E1_BSD2780120875_150330</strain>
        <strain evidence="11">F7_m1001271B151109d0_201107</strain>
        <strain evidence="13">RTP21484st1_H8_RTP21484_190118</strain>
    </source>
</reference>
<name>A0A139KMI1_BACOV</name>
<evidence type="ECO:0000313" key="26">
    <source>
        <dbReference type="Proteomes" id="UP000435985"/>
    </source>
</evidence>
<organism evidence="6 27">
    <name type="scientific">Bacteroides ovatus</name>
    <dbReference type="NCBI Taxonomy" id="28116"/>
    <lineage>
        <taxon>Bacteria</taxon>
        <taxon>Pseudomonadati</taxon>
        <taxon>Bacteroidota</taxon>
        <taxon>Bacteroidia</taxon>
        <taxon>Bacteroidales</taxon>
        <taxon>Bacteroidaceae</taxon>
        <taxon>Bacteroides</taxon>
    </lineage>
</organism>
<evidence type="ECO:0000313" key="20">
    <source>
        <dbReference type="Proteomes" id="UP000266492"/>
    </source>
</evidence>
<keyword evidence="27" id="KW-1185">Reference proteome</keyword>
<protein>
    <submittedName>
        <fullName evidence="6">TetR/AcrR family transcriptional regulator</fullName>
    </submittedName>
    <submittedName>
        <fullName evidence="16">Transcriptional regulator, TetR family</fullName>
    </submittedName>
</protein>
<evidence type="ECO:0000256" key="2">
    <source>
        <dbReference type="PROSITE-ProRule" id="PRU00335"/>
    </source>
</evidence>
<dbReference type="EMBL" id="QRVZ01000001">
    <property type="protein sequence ID" value="RGS88371.1"/>
    <property type="molecule type" value="Genomic_DNA"/>
</dbReference>
<feature type="domain" description="HTH tetR-type" evidence="3">
    <location>
        <begin position="7"/>
        <end position="67"/>
    </location>
</feature>
<evidence type="ECO:0000313" key="24">
    <source>
        <dbReference type="Proteomes" id="UP000375690"/>
    </source>
</evidence>
<reference evidence="18 19" key="1">
    <citation type="submission" date="2016-10" db="EMBL/GenBank/DDBJ databases">
        <authorList>
            <person name="de Groot N.N."/>
        </authorList>
    </citation>
    <scope>NUCLEOTIDE SEQUENCE [LARGE SCALE GENOMIC DNA]</scope>
    <source>
        <strain evidence="16 19">NLAE-zl-C500</strain>
        <strain evidence="17 18">NLAE-zl-C57</strain>
    </source>
</reference>
<dbReference type="EMBL" id="JAQQPO010000006">
    <property type="protein sequence ID" value="MDC7957740.1"/>
    <property type="molecule type" value="Genomic_DNA"/>
</dbReference>
<dbReference type="InterPro" id="IPR036271">
    <property type="entry name" value="Tet_transcr_reg_TetR-rel_C_sf"/>
</dbReference>
<dbReference type="EMBL" id="QRJR01000002">
    <property type="protein sequence ID" value="RHH52053.1"/>
    <property type="molecule type" value="Genomic_DNA"/>
</dbReference>
<evidence type="ECO:0000313" key="27">
    <source>
        <dbReference type="Proteomes" id="UP000473905"/>
    </source>
</evidence>
<evidence type="ECO:0000313" key="28">
    <source>
        <dbReference type="Proteomes" id="UP000478493"/>
    </source>
</evidence>
<dbReference type="EMBL" id="JAQNWR010000008">
    <property type="protein sequence ID" value="MDC2408775.1"/>
    <property type="molecule type" value="Genomic_DNA"/>
</dbReference>
<dbReference type="PRINTS" id="PR00455">
    <property type="entry name" value="HTHTETR"/>
</dbReference>
<dbReference type="Proteomes" id="UP001215078">
    <property type="component" value="Unassembled WGS sequence"/>
</dbReference>
<dbReference type="Proteomes" id="UP000375690">
    <property type="component" value="Unassembled WGS sequence"/>
</dbReference>
<dbReference type="Proteomes" id="UP000183670">
    <property type="component" value="Unassembled WGS sequence"/>
</dbReference>
<dbReference type="EMBL" id="VWKB01000015">
    <property type="protein sequence ID" value="KAA4098106.1"/>
    <property type="molecule type" value="Genomic_DNA"/>
</dbReference>
<evidence type="ECO:0000313" key="4">
    <source>
        <dbReference type="EMBL" id="KAA3926501.1"/>
    </source>
</evidence>
<dbReference type="InterPro" id="IPR050624">
    <property type="entry name" value="HTH-type_Tx_Regulator"/>
</dbReference>
<dbReference type="Proteomes" id="UP000365824">
    <property type="component" value="Unassembled WGS sequence"/>
</dbReference>
<dbReference type="InterPro" id="IPR001647">
    <property type="entry name" value="HTH_TetR"/>
</dbReference>
<dbReference type="Proteomes" id="UP000424805">
    <property type="component" value="Unassembled WGS sequence"/>
</dbReference>
<evidence type="ECO:0000313" key="18">
    <source>
        <dbReference type="Proteomes" id="UP000181870"/>
    </source>
</evidence>
<dbReference type="Proteomes" id="UP000473905">
    <property type="component" value="Unassembled WGS sequence"/>
</dbReference>
<dbReference type="EMBL" id="VWLB01000030">
    <property type="protein sequence ID" value="KAA3926501.1"/>
    <property type="molecule type" value="Genomic_DNA"/>
</dbReference>
<dbReference type="InterPro" id="IPR009057">
    <property type="entry name" value="Homeodomain-like_sf"/>
</dbReference>
<reference evidence="20 21" key="2">
    <citation type="submission" date="2018-08" db="EMBL/GenBank/DDBJ databases">
        <title>A genome reference for cultivated species of the human gut microbiota.</title>
        <authorList>
            <person name="Zou Y."/>
            <person name="Xue W."/>
            <person name="Luo G."/>
        </authorList>
    </citation>
    <scope>NUCLEOTIDE SEQUENCE [LARGE SCALE GENOMIC DNA]</scope>
    <source>
        <strain evidence="14 20">AF20-9LB</strain>
        <strain evidence="15 21">AM17-48</strain>
    </source>
</reference>
<evidence type="ECO:0000259" key="3">
    <source>
        <dbReference type="PROSITE" id="PS50977"/>
    </source>
</evidence>
<dbReference type="Proteomes" id="UP000283329">
    <property type="component" value="Unassembled WGS sequence"/>
</dbReference>
<evidence type="ECO:0000313" key="16">
    <source>
        <dbReference type="EMBL" id="SDB79146.1"/>
    </source>
</evidence>
<dbReference type="EMBL" id="VWFP01000014">
    <property type="protein sequence ID" value="KAA4625814.1"/>
    <property type="molecule type" value="Genomic_DNA"/>
</dbReference>
<evidence type="ECO:0000313" key="22">
    <source>
        <dbReference type="Proteomes" id="UP000323717"/>
    </source>
</evidence>
<dbReference type="Pfam" id="PF00440">
    <property type="entry name" value="TetR_N"/>
    <property type="match status" value="1"/>
</dbReference>
<dbReference type="PANTHER" id="PTHR43479">
    <property type="entry name" value="ACREF/ENVCD OPERON REPRESSOR-RELATED"/>
    <property type="match status" value="1"/>
</dbReference>
<evidence type="ECO:0000313" key="19">
    <source>
        <dbReference type="Proteomes" id="UP000183670"/>
    </source>
</evidence>
<dbReference type="EMBL" id="VWFO01000038">
    <property type="protein sequence ID" value="KAA4661656.1"/>
    <property type="molecule type" value="Genomic_DNA"/>
</dbReference>
<evidence type="ECO:0000313" key="8">
    <source>
        <dbReference type="EMBL" id="KAA4625814.1"/>
    </source>
</evidence>
<dbReference type="Proteomes" id="UP000435985">
    <property type="component" value="Unassembled WGS sequence"/>
</dbReference>
<evidence type="ECO:0000313" key="10">
    <source>
        <dbReference type="EMBL" id="KAB1321416.1"/>
    </source>
</evidence>
<evidence type="ECO:0000313" key="9">
    <source>
        <dbReference type="EMBL" id="KAA4661656.1"/>
    </source>
</evidence>
<dbReference type="Gene3D" id="1.10.357.10">
    <property type="entry name" value="Tetracycline Repressor, domain 2"/>
    <property type="match status" value="1"/>
</dbReference>
<evidence type="ECO:0000313" key="12">
    <source>
        <dbReference type="EMBL" id="MDC2743057.1"/>
    </source>
</evidence>
<dbReference type="GO" id="GO:0003677">
    <property type="term" value="F:DNA binding"/>
    <property type="evidence" value="ECO:0007669"/>
    <property type="project" value="UniProtKB-UniRule"/>
</dbReference>
<dbReference type="PATRIC" id="fig|28116.10.peg.5064"/>
<dbReference type="RefSeq" id="WP_004304037.1">
    <property type="nucleotide sequence ID" value="NZ_BAABYJ010000001.1"/>
</dbReference>
<evidence type="ECO:0000256" key="1">
    <source>
        <dbReference type="ARBA" id="ARBA00023125"/>
    </source>
</evidence>
<dbReference type="Proteomes" id="UP001219389">
    <property type="component" value="Unassembled WGS sequence"/>
</dbReference>
<proteinExistence type="predicted"/>
<dbReference type="EMBL" id="VWGP01000010">
    <property type="protein sequence ID" value="KAA4535210.1"/>
    <property type="molecule type" value="Genomic_DNA"/>
</dbReference>
<dbReference type="Proteomes" id="UP000323717">
    <property type="component" value="Unassembled WGS sequence"/>
</dbReference>
<evidence type="ECO:0000313" key="5">
    <source>
        <dbReference type="EMBL" id="KAA3937988.1"/>
    </source>
</evidence>
<evidence type="ECO:0000313" key="7">
    <source>
        <dbReference type="EMBL" id="KAA4535210.1"/>
    </source>
</evidence>
<dbReference type="SUPFAM" id="SSF46689">
    <property type="entry name" value="Homeodomain-like"/>
    <property type="match status" value="1"/>
</dbReference>